<keyword evidence="1" id="KW-0863">Zinc-finger</keyword>
<dbReference type="Proteomes" id="UP000094527">
    <property type="component" value="Unassembled WGS sequence"/>
</dbReference>
<feature type="compositionally biased region" description="Basic and acidic residues" evidence="2">
    <location>
        <begin position="361"/>
        <end position="377"/>
    </location>
</feature>
<protein>
    <recommendedName>
        <fullName evidence="3">C2H2-type domain-containing protein</fullName>
    </recommendedName>
</protein>
<feature type="compositionally biased region" description="Basic and acidic residues" evidence="2">
    <location>
        <begin position="140"/>
        <end position="154"/>
    </location>
</feature>
<feature type="compositionally biased region" description="Polar residues" evidence="2">
    <location>
        <begin position="112"/>
        <end position="124"/>
    </location>
</feature>
<evidence type="ECO:0000259" key="3">
    <source>
        <dbReference type="PROSITE" id="PS50157"/>
    </source>
</evidence>
<feature type="compositionally biased region" description="Basic and acidic residues" evidence="2">
    <location>
        <begin position="231"/>
        <end position="246"/>
    </location>
</feature>
<evidence type="ECO:0000313" key="4">
    <source>
        <dbReference type="EMBL" id="ODN02433.1"/>
    </source>
</evidence>
<feature type="compositionally biased region" description="Basic and acidic residues" evidence="2">
    <location>
        <begin position="285"/>
        <end position="297"/>
    </location>
</feature>
<evidence type="ECO:0000313" key="5">
    <source>
        <dbReference type="Proteomes" id="UP000094527"/>
    </source>
</evidence>
<gene>
    <name evidence="4" type="ORF">Ocin01_04266</name>
</gene>
<feature type="compositionally biased region" description="Polar residues" evidence="2">
    <location>
        <begin position="379"/>
        <end position="390"/>
    </location>
</feature>
<sequence length="474" mass="51762">MEDKGTSNSGNEPKKIVALKVPSLFIKSVPSGGGESESAKDESAPKKVNRPMPMSIRKKLEESKKNEEKAAERTDDSKSESSNGSESSLPKKTSTPRSVPRAMPASRKILEQNKSSESTESANPVVNKEVKKPMPASIKRKLEEKANSDNKESSGSDISSVSKNSSTTEKTTSSIRRKLDETKADEKLVVDDDDDKVSTTSGKGDRVSSIGSTTSSTTAKVSRPMPASRKLQMEKESLEKNEKLPQPDENVPKMTATPKLIINKPGPASVKRKAEESITMGGSESKQKDGGKAETPKKPQPMPASARRKLEEQSKTNSDANETEKNVDSDVSTKPANKITISLDGIKFPKFSKPGPASAKRKAEEQKQTTTKDKDDLNTSEQFQTSINDDQNSDGADESKEGSRTRTRRSGSSLKMLTSLFTEKFPCQFCGQEFYRLGDKTRHEKSSHTDKKEKGPNDLKDSKKKSSKPPKSKA</sequence>
<dbReference type="OMA" id="ENVPKMT"/>
<feature type="compositionally biased region" description="Basic and acidic residues" evidence="2">
    <location>
        <begin position="438"/>
        <end position="461"/>
    </location>
</feature>
<comment type="caution">
    <text evidence="4">The sequence shown here is derived from an EMBL/GenBank/DDBJ whole genome shotgun (WGS) entry which is preliminary data.</text>
</comment>
<keyword evidence="1" id="KW-0479">Metal-binding</keyword>
<proteinExistence type="predicted"/>
<feature type="compositionally biased region" description="Low complexity" evidence="2">
    <location>
        <begin position="208"/>
        <end position="218"/>
    </location>
</feature>
<dbReference type="PROSITE" id="PS00028">
    <property type="entry name" value="ZINC_FINGER_C2H2_1"/>
    <property type="match status" value="1"/>
</dbReference>
<feature type="compositionally biased region" description="Polar residues" evidence="2">
    <location>
        <begin position="1"/>
        <end position="11"/>
    </location>
</feature>
<evidence type="ECO:0000256" key="1">
    <source>
        <dbReference type="PROSITE-ProRule" id="PRU00042"/>
    </source>
</evidence>
<evidence type="ECO:0000256" key="2">
    <source>
        <dbReference type="SAM" id="MobiDB-lite"/>
    </source>
</evidence>
<dbReference type="PROSITE" id="PS50157">
    <property type="entry name" value="ZINC_FINGER_C2H2_2"/>
    <property type="match status" value="1"/>
</dbReference>
<dbReference type="GO" id="GO:0008270">
    <property type="term" value="F:zinc ion binding"/>
    <property type="evidence" value="ECO:0007669"/>
    <property type="project" value="UniProtKB-KW"/>
</dbReference>
<feature type="region of interest" description="Disordered" evidence="2">
    <location>
        <begin position="438"/>
        <end position="474"/>
    </location>
</feature>
<reference evidence="4 5" key="1">
    <citation type="journal article" date="2016" name="Genome Biol. Evol.">
        <title>Gene Family Evolution Reflects Adaptation to Soil Environmental Stressors in the Genome of the Collembolan Orchesella cincta.</title>
        <authorList>
            <person name="Faddeeva-Vakhrusheva A."/>
            <person name="Derks M.F."/>
            <person name="Anvar S.Y."/>
            <person name="Agamennone V."/>
            <person name="Suring W."/>
            <person name="Smit S."/>
            <person name="van Straalen N.M."/>
            <person name="Roelofs D."/>
        </authorList>
    </citation>
    <scope>NUCLEOTIDE SEQUENCE [LARGE SCALE GENOMIC DNA]</scope>
    <source>
        <tissue evidence="4">Mixed pool</tissue>
    </source>
</reference>
<feature type="compositionally biased region" description="Basic and acidic residues" evidence="2">
    <location>
        <begin position="177"/>
        <end position="190"/>
    </location>
</feature>
<dbReference type="AlphaFoldDB" id="A0A1D2NB07"/>
<dbReference type="InterPro" id="IPR013087">
    <property type="entry name" value="Znf_C2H2_type"/>
</dbReference>
<accession>A0A1D2NB07</accession>
<dbReference type="EMBL" id="LJIJ01000112">
    <property type="protein sequence ID" value="ODN02433.1"/>
    <property type="molecule type" value="Genomic_DNA"/>
</dbReference>
<feature type="compositionally biased region" description="Low complexity" evidence="2">
    <location>
        <begin position="155"/>
        <end position="174"/>
    </location>
</feature>
<keyword evidence="5" id="KW-1185">Reference proteome</keyword>
<feature type="compositionally biased region" description="Basic residues" evidence="2">
    <location>
        <begin position="462"/>
        <end position="474"/>
    </location>
</feature>
<feature type="domain" description="C2H2-type" evidence="3">
    <location>
        <begin position="425"/>
        <end position="453"/>
    </location>
</feature>
<keyword evidence="1" id="KW-0862">Zinc</keyword>
<organism evidence="4 5">
    <name type="scientific">Orchesella cincta</name>
    <name type="common">Springtail</name>
    <name type="synonym">Podura cincta</name>
    <dbReference type="NCBI Taxonomy" id="48709"/>
    <lineage>
        <taxon>Eukaryota</taxon>
        <taxon>Metazoa</taxon>
        <taxon>Ecdysozoa</taxon>
        <taxon>Arthropoda</taxon>
        <taxon>Hexapoda</taxon>
        <taxon>Collembola</taxon>
        <taxon>Entomobryomorpha</taxon>
        <taxon>Entomobryoidea</taxon>
        <taxon>Orchesellidae</taxon>
        <taxon>Orchesellinae</taxon>
        <taxon>Orchesella</taxon>
    </lineage>
</organism>
<feature type="non-terminal residue" evidence="4">
    <location>
        <position position="474"/>
    </location>
</feature>
<feature type="compositionally biased region" description="Basic and acidic residues" evidence="2">
    <location>
        <begin position="58"/>
        <end position="79"/>
    </location>
</feature>
<name>A0A1D2NB07_ORCCI</name>
<feature type="region of interest" description="Disordered" evidence="2">
    <location>
        <begin position="1"/>
        <end position="414"/>
    </location>
</feature>